<evidence type="ECO:0000313" key="9">
    <source>
        <dbReference type="EMBL" id="RED61607.1"/>
    </source>
</evidence>
<comment type="similarity">
    <text evidence="1 6">Belongs to the peptidase S8 family.</text>
</comment>
<gene>
    <name evidence="9" type="ORF">DFP95_10535</name>
</gene>
<dbReference type="GO" id="GO:0046872">
    <property type="term" value="F:metal ion binding"/>
    <property type="evidence" value="ECO:0007669"/>
    <property type="project" value="UniProtKB-KW"/>
</dbReference>
<dbReference type="RefSeq" id="WP_181907352.1">
    <property type="nucleotide sequence ID" value="NZ_QRDY01000005.1"/>
</dbReference>
<dbReference type="PROSITE" id="PS00136">
    <property type="entry name" value="SUBTILASE_ASP"/>
    <property type="match status" value="1"/>
</dbReference>
<dbReference type="EMBL" id="QRDY01000005">
    <property type="protein sequence ID" value="RED61607.1"/>
    <property type="molecule type" value="Genomic_DNA"/>
</dbReference>
<feature type="active site" description="Charge relay system" evidence="6">
    <location>
        <position position="163"/>
    </location>
</feature>
<organism evidence="9 10">
    <name type="scientific">Cohnella lupini</name>
    <dbReference type="NCBI Taxonomy" id="1294267"/>
    <lineage>
        <taxon>Bacteria</taxon>
        <taxon>Bacillati</taxon>
        <taxon>Bacillota</taxon>
        <taxon>Bacilli</taxon>
        <taxon>Bacillales</taxon>
        <taxon>Paenibacillaceae</taxon>
        <taxon>Cohnella</taxon>
    </lineage>
</organism>
<feature type="active site" description="Charge relay system" evidence="6">
    <location>
        <position position="317"/>
    </location>
</feature>
<feature type="domain" description="Peptidase S8/S53" evidence="8">
    <location>
        <begin position="125"/>
        <end position="363"/>
    </location>
</feature>
<evidence type="ECO:0000256" key="1">
    <source>
        <dbReference type="ARBA" id="ARBA00011073"/>
    </source>
</evidence>
<dbReference type="InterPro" id="IPR023827">
    <property type="entry name" value="Peptidase_S8_Asp-AS"/>
</dbReference>
<dbReference type="PRINTS" id="PR00723">
    <property type="entry name" value="SUBTILISIN"/>
</dbReference>
<dbReference type="PROSITE" id="PS51892">
    <property type="entry name" value="SUBTILASE"/>
    <property type="match status" value="1"/>
</dbReference>
<dbReference type="Proteomes" id="UP000256869">
    <property type="component" value="Unassembled WGS sequence"/>
</dbReference>
<accession>A0A3D9IIX3</accession>
<name>A0A3D9IIX3_9BACL</name>
<feature type="active site" description="Charge relay system" evidence="6">
    <location>
        <position position="134"/>
    </location>
</feature>
<sequence length="384" mass="41434">MNELVKRLDSSVSRKPSSQRSERRNIAFHNEKDYRRCLKHLSALGIKSVKSVDSLRCICYRADKKSDSRLLHRHPGVAFIERDRRAKAHRHPTIRSANPPVVKARIPWNVNRVEAPPVWPASNFGSSVKVGILDTGIARHPDLKIAGGVNTIDGKSFADDNGHGTHVAGIAAATGRKKIYGVAPKVKLYAVKVLDASGSGFISDIVEGIDWCLARGIRVMNMSFGLEGESKLLKKAIQRARKRGAVIVASAGNSGSLFKRINAPARYPQTIAVAATTRGNRVADFSSRGPGIDISAPGVNILSTWLKGTYRRESGTSMSSPHVTSAAALLRGIKPGLSATEVGRRLKRYALRIPGGARAVGSGLLQVAPAARSLRCKRVKPASR</sequence>
<protein>
    <submittedName>
        <fullName evidence="9">Minor extracellular protease Epr</fullName>
    </submittedName>
</protein>
<keyword evidence="10" id="KW-1185">Reference proteome</keyword>
<keyword evidence="4 6" id="KW-0378">Hydrolase</keyword>
<keyword evidence="5 6" id="KW-0720">Serine protease</keyword>
<dbReference type="AlphaFoldDB" id="A0A3D9IIX3"/>
<dbReference type="PANTHER" id="PTHR43806:SF11">
    <property type="entry name" value="CEREVISIN-RELATED"/>
    <property type="match status" value="1"/>
</dbReference>
<dbReference type="InterPro" id="IPR036852">
    <property type="entry name" value="Peptidase_S8/S53_dom_sf"/>
</dbReference>
<proteinExistence type="inferred from homology"/>
<dbReference type="PANTHER" id="PTHR43806">
    <property type="entry name" value="PEPTIDASE S8"/>
    <property type="match status" value="1"/>
</dbReference>
<evidence type="ECO:0000256" key="7">
    <source>
        <dbReference type="SAM" id="MobiDB-lite"/>
    </source>
</evidence>
<evidence type="ECO:0000256" key="4">
    <source>
        <dbReference type="ARBA" id="ARBA00022801"/>
    </source>
</evidence>
<evidence type="ECO:0000256" key="5">
    <source>
        <dbReference type="ARBA" id="ARBA00022825"/>
    </source>
</evidence>
<dbReference type="SUPFAM" id="SSF52743">
    <property type="entry name" value="Subtilisin-like"/>
    <property type="match status" value="1"/>
</dbReference>
<reference evidence="9 10" key="1">
    <citation type="submission" date="2018-07" db="EMBL/GenBank/DDBJ databases">
        <title>Genomic Encyclopedia of Type Strains, Phase III (KMG-III): the genomes of soil and plant-associated and newly described type strains.</title>
        <authorList>
            <person name="Whitman W."/>
        </authorList>
    </citation>
    <scope>NUCLEOTIDE SEQUENCE [LARGE SCALE GENOMIC DNA]</scope>
    <source>
        <strain evidence="9 10">CECT 8236</strain>
    </source>
</reference>
<dbReference type="Pfam" id="PF00082">
    <property type="entry name" value="Peptidase_S8"/>
    <property type="match status" value="1"/>
</dbReference>
<dbReference type="InterPro" id="IPR050131">
    <property type="entry name" value="Peptidase_S8_subtilisin-like"/>
</dbReference>
<keyword evidence="3" id="KW-0479">Metal-binding</keyword>
<dbReference type="PROSITE" id="PS00137">
    <property type="entry name" value="SUBTILASE_HIS"/>
    <property type="match status" value="1"/>
</dbReference>
<dbReference type="Gene3D" id="3.40.50.200">
    <property type="entry name" value="Peptidase S8/S53 domain"/>
    <property type="match status" value="1"/>
</dbReference>
<dbReference type="InterPro" id="IPR000209">
    <property type="entry name" value="Peptidase_S8/S53_dom"/>
</dbReference>
<dbReference type="CDD" id="cd07477">
    <property type="entry name" value="Peptidases_S8_Subtilisin_subset"/>
    <property type="match status" value="1"/>
</dbReference>
<dbReference type="GO" id="GO:0006508">
    <property type="term" value="P:proteolysis"/>
    <property type="evidence" value="ECO:0007669"/>
    <property type="project" value="UniProtKB-KW"/>
</dbReference>
<evidence type="ECO:0000256" key="2">
    <source>
        <dbReference type="ARBA" id="ARBA00022670"/>
    </source>
</evidence>
<evidence type="ECO:0000256" key="3">
    <source>
        <dbReference type="ARBA" id="ARBA00022723"/>
    </source>
</evidence>
<dbReference type="GO" id="GO:0004252">
    <property type="term" value="F:serine-type endopeptidase activity"/>
    <property type="evidence" value="ECO:0007669"/>
    <property type="project" value="UniProtKB-UniRule"/>
</dbReference>
<feature type="compositionally biased region" description="Low complexity" evidence="7">
    <location>
        <begin position="10"/>
        <end position="19"/>
    </location>
</feature>
<dbReference type="InterPro" id="IPR022398">
    <property type="entry name" value="Peptidase_S8_His-AS"/>
</dbReference>
<comment type="caution">
    <text evidence="9">The sequence shown here is derived from an EMBL/GenBank/DDBJ whole genome shotgun (WGS) entry which is preliminary data.</text>
</comment>
<feature type="region of interest" description="Disordered" evidence="7">
    <location>
        <begin position="1"/>
        <end position="22"/>
    </location>
</feature>
<dbReference type="InterPro" id="IPR015500">
    <property type="entry name" value="Peptidase_S8_subtilisin-rel"/>
</dbReference>
<evidence type="ECO:0000313" key="10">
    <source>
        <dbReference type="Proteomes" id="UP000256869"/>
    </source>
</evidence>
<dbReference type="InterPro" id="IPR034202">
    <property type="entry name" value="Subtilisin_Carlsberg-like"/>
</dbReference>
<keyword evidence="2 6" id="KW-0645">Protease</keyword>
<evidence type="ECO:0000259" key="8">
    <source>
        <dbReference type="Pfam" id="PF00082"/>
    </source>
</evidence>
<evidence type="ECO:0000256" key="6">
    <source>
        <dbReference type="PROSITE-ProRule" id="PRU01240"/>
    </source>
</evidence>